<sequence length="354" mass="39618">MRLHIPLTGLITGFLVIHVFFMWMEISSCNSIQEELAAPDSSRMPEKPGPQVQSRAIGADSLQLDTVLYNQILQHLVNNHPTAKWPVRTDYPLPGAILPFKRIVAYYGNLYSAGMGILGALPADEMLQQLQKEADRWQQADTVLPVQPALHYIAVTAQRAPGAGAKYRLRMPDKEIDKVLALAKSINAIVFLDIQVGHSTLQEEIPPLEKYLSMPDVHLGIDPEYSMKNGEVPCSTIGTFDAADVNFAVDYLAGLVRRLQLPPKILVVHRFTQGMITNYKMIRTVPEVQIVMNMDGFGGPAKKLDSYKGWITNQPVQFTGFKLFYKNDIATGGHLMTPTEVLQLYPRPVYIQYQ</sequence>
<accession>A0A1H7PVU9</accession>
<dbReference type="RefSeq" id="WP_143080937.1">
    <property type="nucleotide sequence ID" value="NZ_FOBB01000002.1"/>
</dbReference>
<reference evidence="2 3" key="1">
    <citation type="submission" date="2016-10" db="EMBL/GenBank/DDBJ databases">
        <authorList>
            <person name="de Groot N.N."/>
        </authorList>
    </citation>
    <scope>NUCLEOTIDE SEQUENCE [LARGE SCALE GENOMIC DNA]</scope>
    <source>
        <strain evidence="2 3">DSM 21039</strain>
    </source>
</reference>
<name>A0A1H7PVU9_9BACT</name>
<protein>
    <recommendedName>
        <fullName evidence="4">Lipoprotein</fullName>
    </recommendedName>
</protein>
<keyword evidence="1" id="KW-0472">Membrane</keyword>
<feature type="transmembrane region" description="Helical" evidence="1">
    <location>
        <begin position="7"/>
        <end position="24"/>
    </location>
</feature>
<keyword evidence="1" id="KW-1133">Transmembrane helix</keyword>
<gene>
    <name evidence="2" type="ORF">SAMN04488505_102172</name>
</gene>
<keyword evidence="3" id="KW-1185">Reference proteome</keyword>
<organism evidence="2 3">
    <name type="scientific">Chitinophaga rupis</name>
    <dbReference type="NCBI Taxonomy" id="573321"/>
    <lineage>
        <taxon>Bacteria</taxon>
        <taxon>Pseudomonadati</taxon>
        <taxon>Bacteroidota</taxon>
        <taxon>Chitinophagia</taxon>
        <taxon>Chitinophagales</taxon>
        <taxon>Chitinophagaceae</taxon>
        <taxon>Chitinophaga</taxon>
    </lineage>
</organism>
<dbReference type="AlphaFoldDB" id="A0A1H7PVU9"/>
<dbReference type="OrthoDB" id="9812120at2"/>
<evidence type="ECO:0000313" key="2">
    <source>
        <dbReference type="EMBL" id="SEL39197.1"/>
    </source>
</evidence>
<dbReference type="EMBL" id="FOBB01000002">
    <property type="protein sequence ID" value="SEL39197.1"/>
    <property type="molecule type" value="Genomic_DNA"/>
</dbReference>
<evidence type="ECO:0000256" key="1">
    <source>
        <dbReference type="SAM" id="Phobius"/>
    </source>
</evidence>
<dbReference type="Proteomes" id="UP000198984">
    <property type="component" value="Unassembled WGS sequence"/>
</dbReference>
<keyword evidence="1" id="KW-0812">Transmembrane</keyword>
<evidence type="ECO:0000313" key="3">
    <source>
        <dbReference type="Proteomes" id="UP000198984"/>
    </source>
</evidence>
<dbReference type="STRING" id="573321.SAMN04488505_102172"/>
<evidence type="ECO:0008006" key="4">
    <source>
        <dbReference type="Google" id="ProtNLM"/>
    </source>
</evidence>
<proteinExistence type="predicted"/>